<evidence type="ECO:0000256" key="1">
    <source>
        <dbReference type="SAM" id="MobiDB-lite"/>
    </source>
</evidence>
<feature type="compositionally biased region" description="Basic and acidic residues" evidence="1">
    <location>
        <begin position="51"/>
        <end position="65"/>
    </location>
</feature>
<keyword evidence="2" id="KW-1133">Transmembrane helix</keyword>
<dbReference type="RefSeq" id="WP_149732219.1">
    <property type="nucleotide sequence ID" value="NZ_FMXB01000013.1"/>
</dbReference>
<reference evidence="3 4" key="1">
    <citation type="submission" date="2016-10" db="EMBL/GenBank/DDBJ databases">
        <authorList>
            <person name="Varghese N."/>
            <person name="Submissions S."/>
        </authorList>
    </citation>
    <scope>NUCLEOTIDE SEQUENCE [LARGE SCALE GENOMIC DNA]</scope>
    <source>
        <strain evidence="3 4">DSM 16643</strain>
    </source>
</reference>
<accession>A0A1G5WUR3</accession>
<keyword evidence="2" id="KW-0472">Membrane</keyword>
<feature type="region of interest" description="Disordered" evidence="1">
    <location>
        <begin position="51"/>
        <end position="98"/>
    </location>
</feature>
<evidence type="ECO:0000256" key="2">
    <source>
        <dbReference type="SAM" id="Phobius"/>
    </source>
</evidence>
<dbReference type="Proteomes" id="UP000323439">
    <property type="component" value="Unassembled WGS sequence"/>
</dbReference>
<protein>
    <submittedName>
        <fullName evidence="3">Uncharacterized protein</fullName>
    </submittedName>
</protein>
<feature type="region of interest" description="Disordered" evidence="1">
    <location>
        <begin position="133"/>
        <end position="174"/>
    </location>
</feature>
<keyword evidence="4" id="KW-1185">Reference proteome</keyword>
<dbReference type="EMBL" id="FMXB01000013">
    <property type="protein sequence ID" value="SDA61654.1"/>
    <property type="molecule type" value="Genomic_DNA"/>
</dbReference>
<evidence type="ECO:0000313" key="4">
    <source>
        <dbReference type="Proteomes" id="UP000323439"/>
    </source>
</evidence>
<evidence type="ECO:0000313" key="3">
    <source>
        <dbReference type="EMBL" id="SDA61654.1"/>
    </source>
</evidence>
<keyword evidence="2" id="KW-0812">Transmembrane</keyword>
<name>A0A1G5WUR3_9EURY</name>
<proteinExistence type="predicted"/>
<dbReference type="OrthoDB" id="80913at2157"/>
<feature type="region of interest" description="Disordered" evidence="1">
    <location>
        <begin position="211"/>
        <end position="253"/>
    </location>
</feature>
<sequence length="341" mass="39455">MECYYHPSRESTDTCAICGKSICKECGLELAGNVYCKECLEKIVGTGIVQESEKPQTAEAPRVETESEDDLDMASLTKGTPEEVQVSNQKVADDSPYNIKDSIQYEGGVQSAYAEEKVIPERPVEDVRQEFIQPEPVQEIRPEYVERQPQPQNDEFIYPDHSYEPPETSARQELEDKYERYLDDLYFDEEPEVPLNEQLARDEAEYGSLTRKEYTPRPPQPEPQYQEPVQQYQEVPRQAPAQQRPLSQEEEIERRVREELARRENPGLYNQRESIHNIDYKDEKEPYGAVDILLTIVLVIVIIVVIFYILYVFRLSVTYPTFFDAVMGLKNPGQFINALAH</sequence>
<feature type="transmembrane region" description="Helical" evidence="2">
    <location>
        <begin position="292"/>
        <end position="313"/>
    </location>
</feature>
<dbReference type="AlphaFoldDB" id="A0A1G5WUR3"/>
<feature type="compositionally biased region" description="Low complexity" evidence="1">
    <location>
        <begin position="223"/>
        <end position="238"/>
    </location>
</feature>
<gene>
    <name evidence="3" type="ORF">SAMN02910315_01692</name>
</gene>
<organism evidence="3 4">
    <name type="scientific">Methanobrevibacter millerae</name>
    <dbReference type="NCBI Taxonomy" id="230361"/>
    <lineage>
        <taxon>Archaea</taxon>
        <taxon>Methanobacteriati</taxon>
        <taxon>Methanobacteriota</taxon>
        <taxon>Methanomada group</taxon>
        <taxon>Methanobacteria</taxon>
        <taxon>Methanobacteriales</taxon>
        <taxon>Methanobacteriaceae</taxon>
        <taxon>Methanobrevibacter</taxon>
    </lineage>
</organism>